<evidence type="ECO:0000259" key="1">
    <source>
        <dbReference type="Pfam" id="PF01408"/>
    </source>
</evidence>
<dbReference type="GO" id="GO:0000166">
    <property type="term" value="F:nucleotide binding"/>
    <property type="evidence" value="ECO:0007669"/>
    <property type="project" value="InterPro"/>
</dbReference>
<dbReference type="EMBL" id="NSGR01000005">
    <property type="protein sequence ID" value="PCH13154.1"/>
    <property type="molecule type" value="Genomic_DNA"/>
</dbReference>
<dbReference type="PANTHER" id="PTHR43054:SF1">
    <property type="entry name" value="SCYLLO-INOSITOL 2-DEHYDROGENASE (NADP(+)) IOLU"/>
    <property type="match status" value="1"/>
</dbReference>
<dbReference type="OMA" id="NHLHYSY"/>
<sequence length="325" mass="36526">MKLLIAGAGMIVKDFLTMTKDLENIELVGIVGIEQDIEIMTHLSETYSIEQVSTNFQSALETMEIDTVYVALPNHLHYQFSKLALEAGKHVICEKPFTLKLKELEELEELAKQRHLILVEAITTLYLKNYHLLKESIAQIGTVKLLECNYSQYSSRYNLFKEGTILPAFNPKFGGGALMDINIYNIHFVVGLYGAPDSVNYFPNIENGVDTSGILVLSYPEFKAVCIGAKDSSSQSFAKVQGTKGTVQVNGSVNFLESFSLNLLYEQEEIIDVKNHSHRMFDEFKQFICLIEEKDFDFATKQMQESKTVISIVEQAFEGTGITIG</sequence>
<dbReference type="Gene3D" id="3.40.50.720">
    <property type="entry name" value="NAD(P)-binding Rossmann-like Domain"/>
    <property type="match status" value="1"/>
</dbReference>
<dbReference type="InterPro" id="IPR000683">
    <property type="entry name" value="Gfo/Idh/MocA-like_OxRdtase_N"/>
</dbReference>
<dbReference type="STRING" id="936154.STP_0097"/>
<dbReference type="Gene3D" id="3.30.360.10">
    <property type="entry name" value="Dihydrodipicolinate Reductase, domain 2"/>
    <property type="match status" value="1"/>
</dbReference>
<dbReference type="InterPro" id="IPR055170">
    <property type="entry name" value="GFO_IDH_MocA-like_dom"/>
</dbReference>
<dbReference type="SUPFAM" id="SSF55347">
    <property type="entry name" value="Glyceraldehyde-3-phosphate dehydrogenase-like, C-terminal domain"/>
    <property type="match status" value="1"/>
</dbReference>
<gene>
    <name evidence="4" type="primary">ydgJ</name>
    <name evidence="4" type="ORF">A9Y57_00554</name>
    <name evidence="3" type="ORF">P7G31_10675</name>
</gene>
<dbReference type="Pfam" id="PF22725">
    <property type="entry name" value="GFO_IDH_MocA_C3"/>
    <property type="match status" value="1"/>
</dbReference>
<comment type="caution">
    <text evidence="3">The sequence shown here is derived from an EMBL/GenBank/DDBJ whole genome shotgun (WGS) entry which is preliminary data.</text>
</comment>
<evidence type="ECO:0000313" key="5">
    <source>
        <dbReference type="Proteomes" id="UP000217465"/>
    </source>
</evidence>
<accession>A0A0E2UDS0</accession>
<evidence type="ECO:0000313" key="4">
    <source>
        <dbReference type="EMBL" id="PCH13154.1"/>
    </source>
</evidence>
<evidence type="ECO:0000313" key="6">
    <source>
        <dbReference type="Proteomes" id="UP001180515"/>
    </source>
</evidence>
<dbReference type="SUPFAM" id="SSF51735">
    <property type="entry name" value="NAD(P)-binding Rossmann-fold domains"/>
    <property type="match status" value="1"/>
</dbReference>
<feature type="domain" description="Gfo/Idh/MocA-like oxidoreductase N-terminal" evidence="1">
    <location>
        <begin position="2"/>
        <end position="118"/>
    </location>
</feature>
<name>A0A0E2UDS0_9STRE</name>
<organism evidence="3 6">
    <name type="scientific">Streptococcus parauberis</name>
    <dbReference type="NCBI Taxonomy" id="1348"/>
    <lineage>
        <taxon>Bacteria</taxon>
        <taxon>Bacillati</taxon>
        <taxon>Bacillota</taxon>
        <taxon>Bacilli</taxon>
        <taxon>Lactobacillales</taxon>
        <taxon>Streptococcaceae</taxon>
        <taxon>Streptococcus</taxon>
    </lineage>
</organism>
<reference evidence="3" key="2">
    <citation type="submission" date="2023-03" db="EMBL/GenBank/DDBJ databases">
        <authorList>
            <person name="Shen W."/>
            <person name="Cai J."/>
        </authorList>
    </citation>
    <scope>NUCLEOTIDE SEQUENCE</scope>
    <source>
        <strain evidence="3">P82-2</strain>
    </source>
</reference>
<dbReference type="PANTHER" id="PTHR43054">
    <property type="match status" value="1"/>
</dbReference>
<dbReference type="InterPro" id="IPR036291">
    <property type="entry name" value="NAD(P)-bd_dom_sf"/>
</dbReference>
<feature type="domain" description="GFO/IDH/MocA-like oxidoreductase" evidence="2">
    <location>
        <begin position="139"/>
        <end position="247"/>
    </location>
</feature>
<protein>
    <submittedName>
        <fullName evidence="3">Gfo/Idh/MocA family oxidoreductase</fullName>
    </submittedName>
    <submittedName>
        <fullName evidence="4">Putative oxidoreductase YdgJ</fullName>
    </submittedName>
</protein>
<dbReference type="Proteomes" id="UP001180515">
    <property type="component" value="Unassembled WGS sequence"/>
</dbReference>
<dbReference type="RefSeq" id="WP_003107666.1">
    <property type="nucleotide sequence ID" value="NZ_BAWT01000020.1"/>
</dbReference>
<evidence type="ECO:0000259" key="2">
    <source>
        <dbReference type="Pfam" id="PF22725"/>
    </source>
</evidence>
<dbReference type="AlphaFoldDB" id="A0A0E2UDS0"/>
<dbReference type="eggNOG" id="COG0673">
    <property type="taxonomic scope" value="Bacteria"/>
</dbReference>
<proteinExistence type="predicted"/>
<evidence type="ECO:0000313" key="3">
    <source>
        <dbReference type="EMBL" id="MDT2732671.1"/>
    </source>
</evidence>
<reference evidence="4 5" key="1">
    <citation type="submission" date="2016-06" db="EMBL/GenBank/DDBJ databases">
        <authorList>
            <person name="Haines A.N."/>
            <person name="Council K.R."/>
        </authorList>
    </citation>
    <scope>NUCLEOTIDE SEQUENCE [LARGE SCALE GENOMIC DNA]</scope>
    <source>
        <strain evidence="4 5">SP158-29</strain>
    </source>
</reference>
<dbReference type="EMBL" id="JARQAG010000027">
    <property type="protein sequence ID" value="MDT2732671.1"/>
    <property type="molecule type" value="Genomic_DNA"/>
</dbReference>
<dbReference type="Proteomes" id="UP000217465">
    <property type="component" value="Unassembled WGS sequence"/>
</dbReference>
<dbReference type="Pfam" id="PF01408">
    <property type="entry name" value="GFO_IDH_MocA"/>
    <property type="match status" value="1"/>
</dbReference>